<reference evidence="8" key="1">
    <citation type="journal article" date="2023" name="Proc. Natl. Acad. Sci. U.S.A.">
        <title>Genomic and structural basis for evolution of tropane alkaloid biosynthesis.</title>
        <authorList>
            <person name="Wanga Y.-J."/>
            <person name="Taina T."/>
            <person name="Yua J.-Y."/>
            <person name="Lia J."/>
            <person name="Xua B."/>
            <person name="Chenc J."/>
            <person name="D'Auriad J.C."/>
            <person name="Huanga J.-P."/>
            <person name="Huanga S.-X."/>
        </authorList>
    </citation>
    <scope>NUCLEOTIDE SEQUENCE [LARGE SCALE GENOMIC DNA]</scope>
    <source>
        <strain evidence="8">cv. KIB-2019</strain>
    </source>
</reference>
<dbReference type="Gene3D" id="3.30.40.10">
    <property type="entry name" value="Zinc/RING finger domain, C3HC4 (zinc finger)"/>
    <property type="match status" value="1"/>
</dbReference>
<sequence length="231" mass="25624">MGKRKRKADLNKTPPPADLMPPSPGMDALSKQKFFHQVDSSGIKSFLTIAGDMMDGPVKVTQGQQSSIVHRRNIDLLKSLRHPRHYGRHYSRRRTASNAEASTSHGGYTPSYDEKLSLKMASKCYTDSGHDTENRQKTVHKTGVPSTIMISSDTGKLFCVLCQKFLKKEPYIVLENSLPIGETSVVAVLACGHLYHADCLEQRTNREDRQDPPCPICLGLVSQVDASVELD</sequence>
<evidence type="ECO:0000256" key="2">
    <source>
        <dbReference type="ARBA" id="ARBA00022771"/>
    </source>
</evidence>
<evidence type="ECO:0000256" key="3">
    <source>
        <dbReference type="ARBA" id="ARBA00022833"/>
    </source>
</evidence>
<proteinExistence type="predicted"/>
<evidence type="ECO:0000256" key="1">
    <source>
        <dbReference type="ARBA" id="ARBA00022723"/>
    </source>
</evidence>
<dbReference type="Pfam" id="PF00097">
    <property type="entry name" value="zf-C3HC4"/>
    <property type="match status" value="1"/>
</dbReference>
<dbReference type="PANTHER" id="PTHR31150">
    <property type="entry name" value="EXPRESSED PROTEIN"/>
    <property type="match status" value="1"/>
</dbReference>
<dbReference type="EMBL" id="JAJAGQ010000005">
    <property type="protein sequence ID" value="KAJ8562274.1"/>
    <property type="molecule type" value="Genomic_DNA"/>
</dbReference>
<feature type="region of interest" description="Disordered" evidence="5">
    <location>
        <begin position="85"/>
        <end position="108"/>
    </location>
</feature>
<dbReference type="OrthoDB" id="1900223at2759"/>
<dbReference type="InterPro" id="IPR001841">
    <property type="entry name" value="Znf_RING"/>
</dbReference>
<feature type="region of interest" description="Disordered" evidence="5">
    <location>
        <begin position="1"/>
        <end position="23"/>
    </location>
</feature>
<keyword evidence="1" id="KW-0479">Metal-binding</keyword>
<dbReference type="SUPFAM" id="SSF57850">
    <property type="entry name" value="RING/U-box"/>
    <property type="match status" value="1"/>
</dbReference>
<organism evidence="7 8">
    <name type="scientific">Anisodus acutangulus</name>
    <dbReference type="NCBI Taxonomy" id="402998"/>
    <lineage>
        <taxon>Eukaryota</taxon>
        <taxon>Viridiplantae</taxon>
        <taxon>Streptophyta</taxon>
        <taxon>Embryophyta</taxon>
        <taxon>Tracheophyta</taxon>
        <taxon>Spermatophyta</taxon>
        <taxon>Magnoliopsida</taxon>
        <taxon>eudicotyledons</taxon>
        <taxon>Gunneridae</taxon>
        <taxon>Pentapetalae</taxon>
        <taxon>asterids</taxon>
        <taxon>lamiids</taxon>
        <taxon>Solanales</taxon>
        <taxon>Solanaceae</taxon>
        <taxon>Solanoideae</taxon>
        <taxon>Hyoscyameae</taxon>
        <taxon>Anisodus</taxon>
    </lineage>
</organism>
<accession>A0A9Q1MNP6</accession>
<feature type="compositionally biased region" description="Basic residues" evidence="5">
    <location>
        <begin position="85"/>
        <end position="95"/>
    </location>
</feature>
<keyword evidence="3" id="KW-0862">Zinc</keyword>
<evidence type="ECO:0000256" key="4">
    <source>
        <dbReference type="PROSITE-ProRule" id="PRU00175"/>
    </source>
</evidence>
<evidence type="ECO:0000256" key="5">
    <source>
        <dbReference type="SAM" id="MobiDB-lite"/>
    </source>
</evidence>
<dbReference type="InterPro" id="IPR018957">
    <property type="entry name" value="Znf_C3HC4_RING-type"/>
</dbReference>
<evidence type="ECO:0000259" key="6">
    <source>
        <dbReference type="PROSITE" id="PS50089"/>
    </source>
</evidence>
<dbReference type="GO" id="GO:0008270">
    <property type="term" value="F:zinc ion binding"/>
    <property type="evidence" value="ECO:0007669"/>
    <property type="project" value="UniProtKB-KW"/>
</dbReference>
<feature type="domain" description="RING-type" evidence="6">
    <location>
        <begin position="159"/>
        <end position="217"/>
    </location>
</feature>
<dbReference type="PROSITE" id="PS50089">
    <property type="entry name" value="ZF_RING_2"/>
    <property type="match status" value="1"/>
</dbReference>
<evidence type="ECO:0000313" key="8">
    <source>
        <dbReference type="Proteomes" id="UP001152561"/>
    </source>
</evidence>
<protein>
    <recommendedName>
        <fullName evidence="6">RING-type domain-containing protein</fullName>
    </recommendedName>
</protein>
<feature type="compositionally biased region" description="Pro residues" evidence="5">
    <location>
        <begin position="13"/>
        <end position="23"/>
    </location>
</feature>
<dbReference type="SMART" id="SM00184">
    <property type="entry name" value="RING"/>
    <property type="match status" value="1"/>
</dbReference>
<dbReference type="AlphaFoldDB" id="A0A9Q1MNP6"/>
<dbReference type="Proteomes" id="UP001152561">
    <property type="component" value="Unassembled WGS sequence"/>
</dbReference>
<evidence type="ECO:0000313" key="7">
    <source>
        <dbReference type="EMBL" id="KAJ8562274.1"/>
    </source>
</evidence>
<feature type="compositionally biased region" description="Polar residues" evidence="5">
    <location>
        <begin position="96"/>
        <end position="106"/>
    </location>
</feature>
<dbReference type="InterPro" id="IPR013083">
    <property type="entry name" value="Znf_RING/FYVE/PHD"/>
</dbReference>
<dbReference type="PANTHER" id="PTHR31150:SF6">
    <property type="entry name" value="ZINC ION BINDING PROTEIN"/>
    <property type="match status" value="1"/>
</dbReference>
<keyword evidence="2 4" id="KW-0863">Zinc-finger</keyword>
<dbReference type="CDD" id="cd16448">
    <property type="entry name" value="RING-H2"/>
    <property type="match status" value="1"/>
</dbReference>
<comment type="caution">
    <text evidence="7">The sequence shown here is derived from an EMBL/GenBank/DDBJ whole genome shotgun (WGS) entry which is preliminary data.</text>
</comment>
<keyword evidence="8" id="KW-1185">Reference proteome</keyword>
<gene>
    <name evidence="7" type="ORF">K7X08_011565</name>
</gene>
<name>A0A9Q1MNP6_9SOLA</name>